<sequence length="48" mass="5416">MRRSAVAGEPKESQHELHDKNPVKPAKFFSFYAPDSGGYVHRVSGTLW</sequence>
<name>A0A8B0SYW5_KLEPN</name>
<protein>
    <submittedName>
        <fullName evidence="2">Uncharacterized protein</fullName>
    </submittedName>
</protein>
<feature type="compositionally biased region" description="Basic and acidic residues" evidence="1">
    <location>
        <begin position="9"/>
        <end position="21"/>
    </location>
</feature>
<evidence type="ECO:0000313" key="2">
    <source>
        <dbReference type="EMBL" id="QTX14442.1"/>
    </source>
</evidence>
<geneLocation type="plasmid" evidence="2">
    <name>p17-15-vir-like</name>
</geneLocation>
<feature type="region of interest" description="Disordered" evidence="1">
    <location>
        <begin position="1"/>
        <end position="21"/>
    </location>
</feature>
<organism evidence="2">
    <name type="scientific">Klebsiella pneumoniae</name>
    <dbReference type="NCBI Taxonomy" id="573"/>
    <lineage>
        <taxon>Bacteria</taxon>
        <taxon>Pseudomonadati</taxon>
        <taxon>Pseudomonadota</taxon>
        <taxon>Gammaproteobacteria</taxon>
        <taxon>Enterobacterales</taxon>
        <taxon>Enterobacteriaceae</taxon>
        <taxon>Klebsiella/Raoultella group</taxon>
        <taxon>Klebsiella</taxon>
        <taxon>Klebsiella pneumoniae complex</taxon>
    </lineage>
</organism>
<evidence type="ECO:0000256" key="1">
    <source>
        <dbReference type="SAM" id="MobiDB-lite"/>
    </source>
</evidence>
<keyword evidence="2" id="KW-0614">Plasmid</keyword>
<reference evidence="2" key="1">
    <citation type="submission" date="2020-01" db="EMBL/GenBank/DDBJ databases">
        <authorList>
            <person name="Qin S."/>
        </authorList>
    </citation>
    <scope>NUCLEOTIDE SEQUENCE</scope>
    <source>
        <strain evidence="2">CVir17-16-YZ6g</strain>
        <plasmid evidence="2">p17-15-vir-like</plasmid>
    </source>
</reference>
<accession>A0A8B0SYW5</accession>
<dbReference type="AlphaFoldDB" id="A0A8B0SYW5"/>
<proteinExistence type="predicted"/>
<dbReference type="EMBL" id="MN956836">
    <property type="protein sequence ID" value="QTX14442.1"/>
    <property type="molecule type" value="Genomic_DNA"/>
</dbReference>